<protein>
    <submittedName>
        <fullName evidence="1">Uncharacterized protein</fullName>
    </submittedName>
</protein>
<dbReference type="AlphaFoldDB" id="B9XCP5"/>
<dbReference type="RefSeq" id="WP_007413593.1">
    <property type="nucleotide sequence ID" value="NZ_ABOX02000005.1"/>
</dbReference>
<dbReference type="Proteomes" id="UP000003688">
    <property type="component" value="Unassembled WGS sequence"/>
</dbReference>
<dbReference type="STRING" id="320771.Cflav_PD4876"/>
<keyword evidence="2" id="KW-1185">Reference proteome</keyword>
<comment type="caution">
    <text evidence="1">The sequence shown here is derived from an EMBL/GenBank/DDBJ whole genome shotgun (WGS) entry which is preliminary data.</text>
</comment>
<evidence type="ECO:0000313" key="2">
    <source>
        <dbReference type="Proteomes" id="UP000003688"/>
    </source>
</evidence>
<accession>B9XCP5</accession>
<proteinExistence type="predicted"/>
<dbReference type="EMBL" id="ABOX02000005">
    <property type="protein sequence ID" value="EEF62241.1"/>
    <property type="molecule type" value="Genomic_DNA"/>
</dbReference>
<evidence type="ECO:0000313" key="1">
    <source>
        <dbReference type="EMBL" id="EEF62241.1"/>
    </source>
</evidence>
<name>B9XCP5_PEDPL</name>
<reference evidence="1 2" key="1">
    <citation type="journal article" date="2011" name="J. Bacteriol.">
        <title>Genome sequence of 'Pedosphaera parvula' Ellin514, an aerobic Verrucomicrobial isolate from pasture soil.</title>
        <authorList>
            <person name="Kant R."/>
            <person name="van Passel M.W."/>
            <person name="Sangwan P."/>
            <person name="Palva A."/>
            <person name="Lucas S."/>
            <person name="Copeland A."/>
            <person name="Lapidus A."/>
            <person name="Glavina Del Rio T."/>
            <person name="Dalin E."/>
            <person name="Tice H."/>
            <person name="Bruce D."/>
            <person name="Goodwin L."/>
            <person name="Pitluck S."/>
            <person name="Chertkov O."/>
            <person name="Larimer F.W."/>
            <person name="Land M.L."/>
            <person name="Hauser L."/>
            <person name="Brettin T.S."/>
            <person name="Detter J.C."/>
            <person name="Han S."/>
            <person name="de Vos W.M."/>
            <person name="Janssen P.H."/>
            <person name="Smidt H."/>
        </authorList>
    </citation>
    <scope>NUCLEOTIDE SEQUENCE [LARGE SCALE GENOMIC DNA]</scope>
    <source>
        <strain evidence="1 2">Ellin514</strain>
    </source>
</reference>
<sequence length="109" mass="12722">MFFASSSSKVKVFGNLTTKDVKEIKGLVQRQMRRSRLEHVWDMLWGGDFKAIPQRFRLDGVLEIERVEACPNGKVLVSVSMPPWIDAGYTYALNRTNGWRIVERREHWP</sequence>
<gene>
    <name evidence="1" type="ORF">Cflav_PD4876</name>
</gene>
<organism evidence="1 2">
    <name type="scientific">Pedosphaera parvula (strain Ellin514)</name>
    <dbReference type="NCBI Taxonomy" id="320771"/>
    <lineage>
        <taxon>Bacteria</taxon>
        <taxon>Pseudomonadati</taxon>
        <taxon>Verrucomicrobiota</taxon>
        <taxon>Pedosphaerae</taxon>
        <taxon>Pedosphaerales</taxon>
        <taxon>Pedosphaeraceae</taxon>
        <taxon>Pedosphaera</taxon>
    </lineage>
</organism>